<dbReference type="InterPro" id="IPR055573">
    <property type="entry name" value="DUF7149"/>
</dbReference>
<name>A0ABY7LPT0_9BACT</name>
<dbReference type="Proteomes" id="UP001211005">
    <property type="component" value="Chromosome"/>
</dbReference>
<organism evidence="2 3">
    <name type="scientific">Hymenobacter canadensis</name>
    <dbReference type="NCBI Taxonomy" id="2999067"/>
    <lineage>
        <taxon>Bacteria</taxon>
        <taxon>Pseudomonadati</taxon>
        <taxon>Bacteroidota</taxon>
        <taxon>Cytophagia</taxon>
        <taxon>Cytophagales</taxon>
        <taxon>Hymenobacteraceae</taxon>
        <taxon>Hymenobacter</taxon>
    </lineage>
</organism>
<keyword evidence="3" id="KW-1185">Reference proteome</keyword>
<gene>
    <name evidence="2" type="ORF">O3303_16875</name>
</gene>
<sequence length="211" mass="23547">MLQPRYLSPDTATAALRRLKPSPEELTEFRQHLAEMLKHLDPTKIERHGETHILDFLRHVSKPAEGGARYGNVKDKRDLVLHLGDTADSPVGVVLEVKGLKNPKEMLAPDDLNRKALHQLLIYYLEDRTDDKADDFCSLIVTTGYEWYIFDALDFHRLFFKDKGFVKDFLTWKAGAKAAADPQALEAQIDALVAALYGVALPAAPVPAAAS</sequence>
<dbReference type="RefSeq" id="WP_269559544.1">
    <property type="nucleotide sequence ID" value="NZ_CP114767.1"/>
</dbReference>
<feature type="domain" description="DUF7149" evidence="1">
    <location>
        <begin position="15"/>
        <end position="191"/>
    </location>
</feature>
<evidence type="ECO:0000313" key="2">
    <source>
        <dbReference type="EMBL" id="WBA41476.1"/>
    </source>
</evidence>
<dbReference type="Pfam" id="PF23653">
    <property type="entry name" value="DUF7149"/>
    <property type="match status" value="1"/>
</dbReference>
<evidence type="ECO:0000259" key="1">
    <source>
        <dbReference type="Pfam" id="PF23653"/>
    </source>
</evidence>
<proteinExistence type="predicted"/>
<dbReference type="EMBL" id="CP114767">
    <property type="protein sequence ID" value="WBA41476.1"/>
    <property type="molecule type" value="Genomic_DNA"/>
</dbReference>
<evidence type="ECO:0000313" key="3">
    <source>
        <dbReference type="Proteomes" id="UP001211005"/>
    </source>
</evidence>
<protein>
    <recommendedName>
        <fullName evidence="1">DUF7149 domain-containing protein</fullName>
    </recommendedName>
</protein>
<reference evidence="2 3" key="1">
    <citation type="submission" date="2022-12" db="EMBL/GenBank/DDBJ databases">
        <title>Hymenobacter canadensis sp. nov. isolated from lake water of the Cambridge Bay, Canada.</title>
        <authorList>
            <person name="Kim W.H."/>
            <person name="Lee Y.M."/>
        </authorList>
    </citation>
    <scope>NUCLEOTIDE SEQUENCE [LARGE SCALE GENOMIC DNA]</scope>
    <source>
        <strain evidence="2 3">PAMC 29467</strain>
    </source>
</reference>
<accession>A0ABY7LPT0</accession>